<dbReference type="Pfam" id="PF13409">
    <property type="entry name" value="GST_N_2"/>
    <property type="match status" value="1"/>
</dbReference>
<sequence length="233" mass="25907">MKIPIWSRPSVGNPEEETLSDFQLFIGNKNYSSWSFRPWIGLKQAGIPFTEELVPFDFKNGNPAFRPFSPTMKVPVLKDGSLTVWESLAILEYAADVFPDAGLWPGDVGLRAHARAISAEMHAGFTALRSACPMNMRREPGRIGIDGKVQADIDRIVAIWRECLDRSGGPFLFGGFTIADAMFAPVVSRFATYLLSDDPTVATYSAAMMSLPAWIEWQEAAVQEPWTVEEEEV</sequence>
<dbReference type="GO" id="GO:0006559">
    <property type="term" value="P:L-phenylalanine catabolic process"/>
    <property type="evidence" value="ECO:0007669"/>
    <property type="project" value="TreeGrafter"/>
</dbReference>
<dbReference type="InterPro" id="IPR004045">
    <property type="entry name" value="Glutathione_S-Trfase_N"/>
</dbReference>
<dbReference type="InterPro" id="IPR040079">
    <property type="entry name" value="Glutathione_S-Trfase"/>
</dbReference>
<dbReference type="PANTHER" id="PTHR42673">
    <property type="entry name" value="MALEYLACETOACETATE ISOMERASE"/>
    <property type="match status" value="1"/>
</dbReference>
<dbReference type="Pfam" id="PF13410">
    <property type="entry name" value="GST_C_2"/>
    <property type="match status" value="1"/>
</dbReference>
<dbReference type="Gene3D" id="3.40.30.10">
    <property type="entry name" value="Glutaredoxin"/>
    <property type="match status" value="1"/>
</dbReference>
<evidence type="ECO:0000313" key="2">
    <source>
        <dbReference type="EMBL" id="MBD1546717.1"/>
    </source>
</evidence>
<reference evidence="2" key="1">
    <citation type="submission" date="2020-05" db="EMBL/GenBank/DDBJ databases">
        <title>Identification of trans-AT polyketide cluster in two marine bacteria, producers of a novel glutaramide-containing polyketide sesbanimide D and analogs.</title>
        <authorList>
            <person name="Kacar D."/>
            <person name="Rodriguez P."/>
            <person name="Canedo L."/>
            <person name="Gonzalez E."/>
            <person name="Galan B."/>
            <person name="De La Calle F."/>
            <person name="Garcia J.L."/>
        </authorList>
    </citation>
    <scope>NUCLEOTIDE SEQUENCE</scope>
    <source>
        <strain evidence="2">PHM038</strain>
    </source>
</reference>
<organism evidence="2 3">
    <name type="scientific">Roseibium aggregatum</name>
    <dbReference type="NCBI Taxonomy" id="187304"/>
    <lineage>
        <taxon>Bacteria</taxon>
        <taxon>Pseudomonadati</taxon>
        <taxon>Pseudomonadota</taxon>
        <taxon>Alphaproteobacteria</taxon>
        <taxon>Hyphomicrobiales</taxon>
        <taxon>Stappiaceae</taxon>
        <taxon>Roseibium</taxon>
    </lineage>
</organism>
<accession>A0A926NSR1</accession>
<proteinExistence type="predicted"/>
<dbReference type="EMBL" id="JABFCZ010000010">
    <property type="protein sequence ID" value="MBD1546717.1"/>
    <property type="molecule type" value="Genomic_DNA"/>
</dbReference>
<protein>
    <submittedName>
        <fullName evidence="2">Glutathione S-transferase family protein</fullName>
    </submittedName>
</protein>
<dbReference type="Proteomes" id="UP000598467">
    <property type="component" value="Unassembled WGS sequence"/>
</dbReference>
<dbReference type="InterPro" id="IPR036282">
    <property type="entry name" value="Glutathione-S-Trfase_C_sf"/>
</dbReference>
<dbReference type="SUPFAM" id="SSF52833">
    <property type="entry name" value="Thioredoxin-like"/>
    <property type="match status" value="1"/>
</dbReference>
<dbReference type="CDD" id="cd03194">
    <property type="entry name" value="GST_C_3"/>
    <property type="match status" value="1"/>
</dbReference>
<dbReference type="GO" id="GO:0006749">
    <property type="term" value="P:glutathione metabolic process"/>
    <property type="evidence" value="ECO:0007669"/>
    <property type="project" value="TreeGrafter"/>
</dbReference>
<dbReference type="CDD" id="cd03043">
    <property type="entry name" value="GST_N_1"/>
    <property type="match status" value="1"/>
</dbReference>
<feature type="domain" description="GST N-terminal" evidence="1">
    <location>
        <begin position="22"/>
        <end position="102"/>
    </location>
</feature>
<evidence type="ECO:0000259" key="1">
    <source>
        <dbReference type="PROSITE" id="PS50404"/>
    </source>
</evidence>
<dbReference type="SFLD" id="SFLDS00019">
    <property type="entry name" value="Glutathione_Transferase_(cytos"/>
    <property type="match status" value="1"/>
</dbReference>
<dbReference type="GO" id="GO:0004364">
    <property type="term" value="F:glutathione transferase activity"/>
    <property type="evidence" value="ECO:0007669"/>
    <property type="project" value="TreeGrafter"/>
</dbReference>
<name>A0A926NSR1_9HYPH</name>
<dbReference type="SFLD" id="SFLDG00358">
    <property type="entry name" value="Main_(cytGST)"/>
    <property type="match status" value="1"/>
</dbReference>
<evidence type="ECO:0000313" key="3">
    <source>
        <dbReference type="Proteomes" id="UP000598467"/>
    </source>
</evidence>
<gene>
    <name evidence="2" type="ORF">HK439_10620</name>
</gene>
<dbReference type="Gene3D" id="1.20.1050.10">
    <property type="match status" value="1"/>
</dbReference>
<dbReference type="PANTHER" id="PTHR42673:SF4">
    <property type="entry name" value="MALEYLACETOACETATE ISOMERASE"/>
    <property type="match status" value="1"/>
</dbReference>
<comment type="caution">
    <text evidence="2">The sequence shown here is derived from an EMBL/GenBank/DDBJ whole genome shotgun (WGS) entry which is preliminary data.</text>
</comment>
<dbReference type="AlphaFoldDB" id="A0A926NSR1"/>
<dbReference type="GO" id="GO:0016034">
    <property type="term" value="F:maleylacetoacetate isomerase activity"/>
    <property type="evidence" value="ECO:0007669"/>
    <property type="project" value="TreeGrafter"/>
</dbReference>
<dbReference type="PROSITE" id="PS50404">
    <property type="entry name" value="GST_NTER"/>
    <property type="match status" value="1"/>
</dbReference>
<dbReference type="SUPFAM" id="SSF47616">
    <property type="entry name" value="GST C-terminal domain-like"/>
    <property type="match status" value="1"/>
</dbReference>
<dbReference type="InterPro" id="IPR036249">
    <property type="entry name" value="Thioredoxin-like_sf"/>
</dbReference>